<feature type="domain" description="Pectinesterase catalytic" evidence="8">
    <location>
        <begin position="4"/>
        <end position="227"/>
    </location>
</feature>
<dbReference type="Gene3D" id="2.160.20.10">
    <property type="entry name" value="Single-stranded right-handed beta-helix, Pectin lyase-like"/>
    <property type="match status" value="1"/>
</dbReference>
<dbReference type="EMBL" id="JAAARO010000002">
    <property type="protein sequence ID" value="KAF5751077.1"/>
    <property type="molecule type" value="Genomic_DNA"/>
</dbReference>
<keyword evidence="10" id="KW-1185">Reference proteome</keyword>
<gene>
    <name evidence="9" type="ORF">HS088_TW02G00087</name>
</gene>
<dbReference type="PANTHER" id="PTHR31321">
    <property type="entry name" value="ACYL-COA THIOESTER HYDROLASE YBHC-RELATED"/>
    <property type="match status" value="1"/>
</dbReference>
<name>A0A7J7DXN3_TRIWF</name>
<evidence type="ECO:0000259" key="8">
    <source>
        <dbReference type="Pfam" id="PF01095"/>
    </source>
</evidence>
<dbReference type="SUPFAM" id="SSF51126">
    <property type="entry name" value="Pectin lyase-like"/>
    <property type="match status" value="1"/>
</dbReference>
<protein>
    <recommendedName>
        <fullName evidence="4">pectinesterase</fullName>
        <ecNumber evidence="4">3.1.1.11</ecNumber>
    </recommendedName>
</protein>
<evidence type="ECO:0000256" key="2">
    <source>
        <dbReference type="ARBA" id="ARBA00005184"/>
    </source>
</evidence>
<dbReference type="EC" id="3.1.1.11" evidence="4"/>
<dbReference type="UniPathway" id="UPA00545">
    <property type="reaction ID" value="UER00823"/>
</dbReference>
<evidence type="ECO:0000256" key="3">
    <source>
        <dbReference type="ARBA" id="ARBA00008891"/>
    </source>
</evidence>
<dbReference type="GO" id="GO:0045490">
    <property type="term" value="P:pectin catabolic process"/>
    <property type="evidence" value="ECO:0007669"/>
    <property type="project" value="UniProtKB-UniPathway"/>
</dbReference>
<comment type="caution">
    <text evidence="9">The sequence shown here is derived from an EMBL/GenBank/DDBJ whole genome shotgun (WGS) entry which is preliminary data.</text>
</comment>
<evidence type="ECO:0000256" key="5">
    <source>
        <dbReference type="ARBA" id="ARBA00022512"/>
    </source>
</evidence>
<accession>A0A7J7DXN3</accession>
<evidence type="ECO:0000313" key="9">
    <source>
        <dbReference type="EMBL" id="KAF5751077.1"/>
    </source>
</evidence>
<keyword evidence="5" id="KW-0134">Cell wall</keyword>
<reference evidence="9 10" key="1">
    <citation type="journal article" date="2020" name="Nat. Commun.">
        <title>Genome of Tripterygium wilfordii and identification of cytochrome P450 involved in triptolide biosynthesis.</title>
        <authorList>
            <person name="Tu L."/>
            <person name="Su P."/>
            <person name="Zhang Z."/>
            <person name="Gao L."/>
            <person name="Wang J."/>
            <person name="Hu T."/>
            <person name="Zhou J."/>
            <person name="Zhang Y."/>
            <person name="Zhao Y."/>
            <person name="Liu Y."/>
            <person name="Song Y."/>
            <person name="Tong Y."/>
            <person name="Lu Y."/>
            <person name="Yang J."/>
            <person name="Xu C."/>
            <person name="Jia M."/>
            <person name="Peters R.J."/>
            <person name="Huang L."/>
            <person name="Gao W."/>
        </authorList>
    </citation>
    <scope>NUCLEOTIDE SEQUENCE [LARGE SCALE GENOMIC DNA]</scope>
    <source>
        <strain evidence="10">cv. XIE 37</strain>
        <tissue evidence="9">Leaf</tissue>
    </source>
</reference>
<dbReference type="InterPro" id="IPR011050">
    <property type="entry name" value="Pectin_lyase_fold/virulence"/>
</dbReference>
<dbReference type="InParanoid" id="A0A7J7DXN3"/>
<evidence type="ECO:0000313" key="10">
    <source>
        <dbReference type="Proteomes" id="UP000593562"/>
    </source>
</evidence>
<dbReference type="InterPro" id="IPR000070">
    <property type="entry name" value="Pectinesterase_cat"/>
</dbReference>
<dbReference type="GO" id="GO:0042545">
    <property type="term" value="P:cell wall modification"/>
    <property type="evidence" value="ECO:0007669"/>
    <property type="project" value="InterPro"/>
</dbReference>
<dbReference type="PANTHER" id="PTHR31321:SF72">
    <property type="entry name" value="PECTINESTERASE 11-RELATED"/>
    <property type="match status" value="1"/>
</dbReference>
<comment type="similarity">
    <text evidence="3">Belongs to the pectinesterase family.</text>
</comment>
<dbReference type="Pfam" id="PF01095">
    <property type="entry name" value="Pectinesterase"/>
    <property type="match status" value="1"/>
</dbReference>
<comment type="subcellular location">
    <subcellularLocation>
        <location evidence="1">Secreted</location>
        <location evidence="1">Cell wall</location>
    </subcellularLocation>
</comment>
<dbReference type="AlphaFoldDB" id="A0A7J7DXN3"/>
<keyword evidence="5" id="KW-0964">Secreted</keyword>
<evidence type="ECO:0000256" key="6">
    <source>
        <dbReference type="ARBA" id="ARBA00022801"/>
    </source>
</evidence>
<organism evidence="9 10">
    <name type="scientific">Tripterygium wilfordii</name>
    <name type="common">Thunder God vine</name>
    <dbReference type="NCBI Taxonomy" id="458696"/>
    <lineage>
        <taxon>Eukaryota</taxon>
        <taxon>Viridiplantae</taxon>
        <taxon>Streptophyta</taxon>
        <taxon>Embryophyta</taxon>
        <taxon>Tracheophyta</taxon>
        <taxon>Spermatophyta</taxon>
        <taxon>Magnoliopsida</taxon>
        <taxon>eudicotyledons</taxon>
        <taxon>Gunneridae</taxon>
        <taxon>Pentapetalae</taxon>
        <taxon>rosids</taxon>
        <taxon>fabids</taxon>
        <taxon>Celastrales</taxon>
        <taxon>Celastraceae</taxon>
        <taxon>Tripterygium</taxon>
    </lineage>
</organism>
<dbReference type="Proteomes" id="UP000593562">
    <property type="component" value="Unassembled WGS sequence"/>
</dbReference>
<evidence type="ECO:0000256" key="4">
    <source>
        <dbReference type="ARBA" id="ARBA00013229"/>
    </source>
</evidence>
<proteinExistence type="inferred from homology"/>
<comment type="pathway">
    <text evidence="2">Glycan metabolism; pectin degradation; 2-dehydro-3-deoxy-D-gluconate from pectin: step 1/5.</text>
</comment>
<keyword evidence="7" id="KW-0063">Aspartyl esterase</keyword>
<dbReference type="InterPro" id="IPR012334">
    <property type="entry name" value="Pectin_lyas_fold"/>
</dbReference>
<evidence type="ECO:0000256" key="7">
    <source>
        <dbReference type="ARBA" id="ARBA00023085"/>
    </source>
</evidence>
<dbReference type="GO" id="GO:0030599">
    <property type="term" value="F:pectinesterase activity"/>
    <property type="evidence" value="ECO:0007669"/>
    <property type="project" value="UniProtKB-EC"/>
</dbReference>
<sequence>MIYGDYREKIVVPADKPYITLCGSGVTKTIVTWREGVDIFKSATISVLAPYFVGQLLTIENTYGVSAQAVALRVEGDLVAFYACNIVSYQDTLLDDVGRHYYHNCYIEGATDFICGNGASLFQRCHLHSTSEYHGSITAQHRESALDNTGFTFYGCNITSVAPAFLGRPWAAYSRVVFAITYMSDMIIPQGWDDWNRNKSERSTVYYGEYMCYGPGASTSKRVDWSKRLTHDEVVPFLNWDMLGGKSWLRPIPRKFKKPGFM</sequence>
<keyword evidence="6" id="KW-0378">Hydrolase</keyword>
<evidence type="ECO:0000256" key="1">
    <source>
        <dbReference type="ARBA" id="ARBA00004191"/>
    </source>
</evidence>